<feature type="compositionally biased region" description="Polar residues" evidence="1">
    <location>
        <begin position="663"/>
        <end position="675"/>
    </location>
</feature>
<accession>A0A162IQ82</accession>
<feature type="compositionally biased region" description="Low complexity" evidence="1">
    <location>
        <begin position="208"/>
        <end position="222"/>
    </location>
</feature>
<proteinExistence type="predicted"/>
<evidence type="ECO:0000313" key="3">
    <source>
        <dbReference type="Proteomes" id="UP000078544"/>
    </source>
</evidence>
<evidence type="ECO:0000256" key="1">
    <source>
        <dbReference type="SAM" id="MobiDB-lite"/>
    </source>
</evidence>
<feature type="compositionally biased region" description="Acidic residues" evidence="1">
    <location>
        <begin position="382"/>
        <end position="405"/>
    </location>
</feature>
<name>A0A162IQ82_9HYPO</name>
<feature type="region of interest" description="Disordered" evidence="1">
    <location>
        <begin position="843"/>
        <end position="865"/>
    </location>
</feature>
<feature type="region of interest" description="Disordered" evidence="1">
    <location>
        <begin position="207"/>
        <end position="235"/>
    </location>
</feature>
<feature type="region of interest" description="Disordered" evidence="1">
    <location>
        <begin position="382"/>
        <end position="414"/>
    </location>
</feature>
<reference evidence="2 3" key="1">
    <citation type="journal article" date="2016" name="Genome Biol. Evol.">
        <title>Divergent and convergent evolution of fungal pathogenicity.</title>
        <authorList>
            <person name="Shang Y."/>
            <person name="Xiao G."/>
            <person name="Zheng P."/>
            <person name="Cen K."/>
            <person name="Zhan S."/>
            <person name="Wang C."/>
        </authorList>
    </citation>
    <scope>NUCLEOTIDE SEQUENCE [LARGE SCALE GENOMIC DNA]</scope>
    <source>
        <strain evidence="2 3">RCEF 2490</strain>
    </source>
</reference>
<feature type="compositionally biased region" description="Low complexity" evidence="1">
    <location>
        <begin position="500"/>
        <end position="512"/>
    </location>
</feature>
<gene>
    <name evidence="2" type="ORF">AAL_03942</name>
</gene>
<feature type="region of interest" description="Disordered" evidence="1">
    <location>
        <begin position="1"/>
        <end position="56"/>
    </location>
</feature>
<feature type="compositionally biased region" description="Polar residues" evidence="1">
    <location>
        <begin position="469"/>
        <end position="482"/>
    </location>
</feature>
<dbReference type="Proteomes" id="UP000078544">
    <property type="component" value="Unassembled WGS sequence"/>
</dbReference>
<evidence type="ECO:0000313" key="2">
    <source>
        <dbReference type="EMBL" id="KZZ96713.1"/>
    </source>
</evidence>
<dbReference type="OrthoDB" id="5244050at2759"/>
<organism evidence="2 3">
    <name type="scientific">Moelleriella libera RCEF 2490</name>
    <dbReference type="NCBI Taxonomy" id="1081109"/>
    <lineage>
        <taxon>Eukaryota</taxon>
        <taxon>Fungi</taxon>
        <taxon>Dikarya</taxon>
        <taxon>Ascomycota</taxon>
        <taxon>Pezizomycotina</taxon>
        <taxon>Sordariomycetes</taxon>
        <taxon>Hypocreomycetidae</taxon>
        <taxon>Hypocreales</taxon>
        <taxon>Clavicipitaceae</taxon>
        <taxon>Moelleriella</taxon>
    </lineage>
</organism>
<sequence length="882" mass="95126">MPRFPFSRSGRRKQPHLPLVDAPPMSKAHKILGSTPLSIDQPGGREDHSSDVFTDVPSTNSAVTCREELDLRSDKHGYRQGHVQGVEDEWEEHSDAMSLPMRLNALGFPVSPDTTPLETVTRVRRSRSTSIIRSWYDKTKMPLSISQQTSSSAMAKGPPIRAHPGLGPVLEETMRTKKRPTRLDLSLTHSKARVAPEMVPTSGPMADLLFSSTSSTPSSPLSAPYHEPGGPSRGVIQRAFHSPDAGVPRPRTSCSNRLVSGASHAPSLYDHYEQMSVRHVLRQSSTPNLKAEDQISAQALEGASDVEIDDSQGHVAHALPKTPTTAVPAKVEYVWSPGDGARSISSRHTKDSKLSGASKSTKASLEGTDLLQNSVLILSSDSESDDFDADDADDADDDLYDDNDDNATPSILSPTAATIREATNHAASNIQPDMITSQRCPPQRTTSLVRQHLGVDPFSTGVRAPVSQHAENGRSTSTSDASVSEAPHVKASTTDTSPRSSVISGCSSISGVTGQDDPACDIQEARAITVLAARRPSDVDMGNKMAETPSAANNRCKSASRMKSPLPPRVSSTDQPTPPLSPSSMDFYIRSAHTSVDGFGSQSRLMVVTHQEEKLLSALRQKQQTVPFPAPSEKESDVSRPDTAIKREEEEFPRRSDKAASHGHQSQGSQTTITGATFDFGFPAPPSFRASNAPTKFGTEGQRPAVAPIRTSGLSARSRLVPSSPAGPPPTLSLPELPKHRSFRPSSSLSSKVITKDVPLYFDDSEPSPDLDDIRDWELATSPVVDTTGPRSSQGTMWRNVWSHPRGNENDSDSLALSPRQPRPRFGEDVHDIYDCEEAPTHEYEDIPRPDSPVSPDVFPDPSTGRLSCTNVARLSAVGTGL</sequence>
<keyword evidence="3" id="KW-1185">Reference proteome</keyword>
<dbReference type="STRING" id="1081109.A0A162IQ82"/>
<feature type="compositionally biased region" description="Low complexity" evidence="1">
    <location>
        <begin position="852"/>
        <end position="863"/>
    </location>
</feature>
<feature type="region of interest" description="Disordered" evidence="1">
    <location>
        <begin position="540"/>
        <end position="581"/>
    </location>
</feature>
<comment type="caution">
    <text evidence="2">The sequence shown here is derived from an EMBL/GenBank/DDBJ whole genome shotgun (WGS) entry which is preliminary data.</text>
</comment>
<feature type="compositionally biased region" description="Basic and acidic residues" evidence="1">
    <location>
        <begin position="632"/>
        <end position="660"/>
    </location>
</feature>
<protein>
    <submittedName>
        <fullName evidence="2">Uncharacterized protein</fullName>
    </submittedName>
</protein>
<dbReference type="EMBL" id="AZGY01000007">
    <property type="protein sequence ID" value="KZZ96713.1"/>
    <property type="molecule type" value="Genomic_DNA"/>
</dbReference>
<feature type="region of interest" description="Disordered" evidence="1">
    <location>
        <begin position="456"/>
        <end position="517"/>
    </location>
</feature>
<feature type="region of interest" description="Disordered" evidence="1">
    <location>
        <begin position="339"/>
        <end position="365"/>
    </location>
</feature>
<feature type="region of interest" description="Disordered" evidence="1">
    <location>
        <begin position="620"/>
        <end position="828"/>
    </location>
</feature>
<dbReference type="AlphaFoldDB" id="A0A162IQ82"/>